<accession>A0A6B2LVC8</accession>
<reference evidence="1" key="1">
    <citation type="journal article" date="2020" name="J. Eukaryot. Microbiol.">
        <title>De novo Sequencing, Assembly and Annotation of the Transcriptome for the Free-Living Testate Amoeba Arcella intermedia.</title>
        <authorList>
            <person name="Ribeiro G.M."/>
            <person name="Porfirio-Sousa A.L."/>
            <person name="Maurer-Alcala X.X."/>
            <person name="Katz L.A."/>
            <person name="Lahr D.J.G."/>
        </authorList>
    </citation>
    <scope>NUCLEOTIDE SEQUENCE</scope>
</reference>
<dbReference type="AlphaFoldDB" id="A0A6B2LVC8"/>
<dbReference type="InterPro" id="IPR032675">
    <property type="entry name" value="LRR_dom_sf"/>
</dbReference>
<dbReference type="SUPFAM" id="SSF52047">
    <property type="entry name" value="RNI-like"/>
    <property type="match status" value="1"/>
</dbReference>
<protein>
    <submittedName>
        <fullName evidence="1">Uncharacterized protein</fullName>
    </submittedName>
</protein>
<organism evidence="1">
    <name type="scientific">Arcella intermedia</name>
    <dbReference type="NCBI Taxonomy" id="1963864"/>
    <lineage>
        <taxon>Eukaryota</taxon>
        <taxon>Amoebozoa</taxon>
        <taxon>Tubulinea</taxon>
        <taxon>Elardia</taxon>
        <taxon>Arcellinida</taxon>
        <taxon>Sphaerothecina</taxon>
        <taxon>Arcellidae</taxon>
        <taxon>Arcella</taxon>
    </lineage>
</organism>
<evidence type="ECO:0000313" key="1">
    <source>
        <dbReference type="EMBL" id="NDV40875.1"/>
    </source>
</evidence>
<name>A0A6B2LVC8_9EUKA</name>
<proteinExistence type="predicted"/>
<dbReference type="Gene3D" id="3.80.10.10">
    <property type="entry name" value="Ribonuclease Inhibitor"/>
    <property type="match status" value="1"/>
</dbReference>
<dbReference type="EMBL" id="GIBP01011906">
    <property type="protein sequence ID" value="NDV40875.1"/>
    <property type="molecule type" value="Transcribed_RNA"/>
</dbReference>
<sequence length="37" mass="4040">MICELLKSNSSLLNLSLQKNYIGTAGANFLSQALRIN</sequence>